<dbReference type="Gene3D" id="3.30.420.240">
    <property type="match status" value="1"/>
</dbReference>
<sequence length="547" mass="58860">MLHARLAEAELAARYQAERLSFHEFLTSPEYAGPYMAGSPASPAIQAIALASEGLDIPRKLISDAEVQALFRCARSDLVGINPKVIEVGAGRRGGKTANLLAPKCVHAAWTTPVPNLKPGEIARSVIISPDTDQSGACFNYCQGIVESSPVLSRAIVKTTTEEIVLRRPDGKMVEIVVGAASRGGKAARSRSVVFAGLDEAAFFYPEGSHVANDKDIYDAVLGTIKFLEFAQVWIVSTPWIEGVGVMEEIIEEHWGNPGFALVAARVSSYTLRGIKDDGSLRGGMEEDAYRREILAQPLPAGSASFFDVARVIEAQSRHIPGSASRQERGAGADLGFLKDSSALAISSRHDGGMFSVDRIDTYSPTLGEPLKPSVVCNEFADVLTAEHLHEVVSDQHEKATALEHFGARNITVISAPSERGAKEASYRAVRTLFNEGRLSLSGLPETTRSALRESLRSIVAKPRPGGGYEIIAPRSNLKDPTKIGRARGHADDVSAMVLSLVRCGADNPALWVEAPPQPAQFADAASWDEAGRADWRTDGGGRWDWR</sequence>
<reference evidence="1 2" key="1">
    <citation type="submission" date="2014-02" db="EMBL/GenBank/DDBJ databases">
        <title>The small core and large imbalanced accessory genome model reveals a collaborative survival strategy of Sorangium cellulosum strains in nature.</title>
        <authorList>
            <person name="Han K."/>
            <person name="Peng R."/>
            <person name="Blom J."/>
            <person name="Li Y.-Z."/>
        </authorList>
    </citation>
    <scope>NUCLEOTIDE SEQUENCE [LARGE SCALE GENOMIC DNA]</scope>
    <source>
        <strain evidence="1 2">So0007-03</strain>
    </source>
</reference>
<gene>
    <name evidence="1" type="ORF">BE21_57560</name>
</gene>
<dbReference type="Gene3D" id="3.40.50.300">
    <property type="entry name" value="P-loop containing nucleotide triphosphate hydrolases"/>
    <property type="match status" value="1"/>
</dbReference>
<name>A0A150U3C0_SORCE</name>
<comment type="caution">
    <text evidence="1">The sequence shown here is derived from an EMBL/GenBank/DDBJ whole genome shotgun (WGS) entry which is preliminary data.</text>
</comment>
<evidence type="ECO:0008006" key="3">
    <source>
        <dbReference type="Google" id="ProtNLM"/>
    </source>
</evidence>
<protein>
    <recommendedName>
        <fullName evidence="3">Terminase</fullName>
    </recommendedName>
</protein>
<dbReference type="AlphaFoldDB" id="A0A150U3C0"/>
<dbReference type="Proteomes" id="UP000075502">
    <property type="component" value="Unassembled WGS sequence"/>
</dbReference>
<evidence type="ECO:0000313" key="1">
    <source>
        <dbReference type="EMBL" id="KYG11420.1"/>
    </source>
</evidence>
<accession>A0A150U3C0</accession>
<dbReference type="EMBL" id="JEME01000030">
    <property type="protein sequence ID" value="KYG11420.1"/>
    <property type="molecule type" value="Genomic_DNA"/>
</dbReference>
<dbReference type="InterPro" id="IPR027417">
    <property type="entry name" value="P-loop_NTPase"/>
</dbReference>
<organism evidence="1 2">
    <name type="scientific">Sorangium cellulosum</name>
    <name type="common">Polyangium cellulosum</name>
    <dbReference type="NCBI Taxonomy" id="56"/>
    <lineage>
        <taxon>Bacteria</taxon>
        <taxon>Pseudomonadati</taxon>
        <taxon>Myxococcota</taxon>
        <taxon>Polyangia</taxon>
        <taxon>Polyangiales</taxon>
        <taxon>Polyangiaceae</taxon>
        <taxon>Sorangium</taxon>
    </lineage>
</organism>
<evidence type="ECO:0000313" key="2">
    <source>
        <dbReference type="Proteomes" id="UP000075502"/>
    </source>
</evidence>
<proteinExistence type="predicted"/>